<dbReference type="InterPro" id="IPR001810">
    <property type="entry name" value="F-box_dom"/>
</dbReference>
<evidence type="ECO:0000313" key="2">
    <source>
        <dbReference type="EMBL" id="KAG8629586.1"/>
    </source>
</evidence>
<dbReference type="PROSITE" id="PS50181">
    <property type="entry name" value="FBOX"/>
    <property type="match status" value="1"/>
</dbReference>
<feature type="domain" description="F-box" evidence="1">
    <location>
        <begin position="145"/>
        <end position="199"/>
    </location>
</feature>
<proteinExistence type="predicted"/>
<evidence type="ECO:0000259" key="1">
    <source>
        <dbReference type="PROSITE" id="PS50181"/>
    </source>
</evidence>
<evidence type="ECO:0000313" key="3">
    <source>
        <dbReference type="Proteomes" id="UP000809789"/>
    </source>
</evidence>
<dbReference type="SUPFAM" id="SSF81383">
    <property type="entry name" value="F-box domain"/>
    <property type="match status" value="1"/>
</dbReference>
<dbReference type="Pfam" id="PF00646">
    <property type="entry name" value="F-box"/>
    <property type="match status" value="1"/>
</dbReference>
<accession>A0A8K0L8A1</accession>
<gene>
    <name evidence="2" type="ORF">KVT40_003451</name>
</gene>
<dbReference type="InterPro" id="IPR036047">
    <property type="entry name" value="F-box-like_dom_sf"/>
</dbReference>
<organism evidence="2 3">
    <name type="scientific">Elsinoe batatas</name>
    <dbReference type="NCBI Taxonomy" id="2601811"/>
    <lineage>
        <taxon>Eukaryota</taxon>
        <taxon>Fungi</taxon>
        <taxon>Dikarya</taxon>
        <taxon>Ascomycota</taxon>
        <taxon>Pezizomycotina</taxon>
        <taxon>Dothideomycetes</taxon>
        <taxon>Dothideomycetidae</taxon>
        <taxon>Myriangiales</taxon>
        <taxon>Elsinoaceae</taxon>
        <taxon>Elsinoe</taxon>
    </lineage>
</organism>
<reference evidence="2" key="1">
    <citation type="submission" date="2021-07" db="EMBL/GenBank/DDBJ databases">
        <title>Elsinoe batatas strain:CRI-CJ2 Genome sequencing and assembly.</title>
        <authorList>
            <person name="Huang L."/>
        </authorList>
    </citation>
    <scope>NUCLEOTIDE SEQUENCE</scope>
    <source>
        <strain evidence="2">CRI-CJ2</strain>
    </source>
</reference>
<name>A0A8K0L8A1_9PEZI</name>
<dbReference type="AlphaFoldDB" id="A0A8K0L8A1"/>
<sequence length="672" mass="75315">MISPEVHESIATLLKTVPLHLHSNRRRLADYLANLVIPNTSPKPGYIYAFKIESQPTSSTPGPITPPKYALIDRRAGQIHVHSLVNILREESSDGDDFWASPRPRKQTVRIKIGRSVDATLGWGSGCPNASTSPTTSTAMVMMASSRLLSLPPELLATIAAIVPVDSIVAFALTCSHLHQLVRFRLEANRRQHELYRLQHDRSPLGVPTLLRLAMEDPEAIWHLRAFDSWGIRPGWDKWKTWELGDPDDDEEWPDPVEDHSSLTNDYFSSSELARFRGIMAKVLYMPEDMIQVWATKIEEGWDEPLKGMIFALAPHLNRLNFVAYDTNYGAGGDFHDEDPLKFLCEAITSIHTALAQNNVWPPGLSSLRTISICTSTDLRHPHEAYYTSPARVAPLFLLPNLETLNLTLLGYNDGPIIDSTSGLFLPPASSSITSLALSSCSIGSTVVQAFISAPRRLLHFLSASSTPDSRYNISIIHHLSSVHGAHLQSLSLEPQFPYFPHLPPLFPALLSLDFLSASHIKRSTLEYTFKAQNPGLQETQMPPLFYRKAHLDLSYSTEDKVAAYNTEIASLHSLLPPRLERISLLPARERDKARNKMLHRTILQDIVELVEGDTHPALKEICLAELLVGTMADVERELVRRIEAQGVDLHLRYMPQGPREGRRRRRSGSIY</sequence>
<dbReference type="Proteomes" id="UP000809789">
    <property type="component" value="Unassembled WGS sequence"/>
</dbReference>
<dbReference type="EMBL" id="JAESVG020000003">
    <property type="protein sequence ID" value="KAG8629586.1"/>
    <property type="molecule type" value="Genomic_DNA"/>
</dbReference>
<keyword evidence="3" id="KW-1185">Reference proteome</keyword>
<comment type="caution">
    <text evidence="2">The sequence shown here is derived from an EMBL/GenBank/DDBJ whole genome shotgun (WGS) entry which is preliminary data.</text>
</comment>
<dbReference type="OrthoDB" id="3644718at2759"/>
<protein>
    <recommendedName>
        <fullName evidence="1">F-box domain-containing protein</fullName>
    </recommendedName>
</protein>